<keyword evidence="6 8" id="KW-0418">Kinase</keyword>
<organism evidence="9">
    <name type="scientific">Trypanosoma brucei</name>
    <dbReference type="NCBI Taxonomy" id="5691"/>
    <lineage>
        <taxon>Eukaryota</taxon>
        <taxon>Discoba</taxon>
        <taxon>Euglenozoa</taxon>
        <taxon>Kinetoplastea</taxon>
        <taxon>Metakinetoplastina</taxon>
        <taxon>Trypanosomatida</taxon>
        <taxon>Trypanosomatidae</taxon>
        <taxon>Trypanosoma</taxon>
    </lineage>
</organism>
<keyword evidence="5" id="KW-0547">Nucleotide-binding</keyword>
<dbReference type="VEuPathDB" id="TriTrypDB:Tbg972.9.4610"/>
<dbReference type="Gene3D" id="3.40.50.300">
    <property type="entry name" value="P-loop containing nucleotide triphosphate hydrolases"/>
    <property type="match status" value="1"/>
</dbReference>
<evidence type="ECO:0000256" key="1">
    <source>
        <dbReference type="ARBA" id="ARBA00004496"/>
    </source>
</evidence>
<evidence type="ECO:0000256" key="7">
    <source>
        <dbReference type="ARBA" id="ARBA00022840"/>
    </source>
</evidence>
<evidence type="ECO:0000256" key="3">
    <source>
        <dbReference type="ARBA" id="ARBA00022490"/>
    </source>
</evidence>
<dbReference type="PROSITE" id="PS00113">
    <property type="entry name" value="ADENYLATE_KINASE"/>
    <property type="match status" value="1"/>
</dbReference>
<name>Q8T5S3_9TRYP</name>
<dbReference type="VEuPathDB" id="TriTrypDB:Tb427_090047300"/>
<feature type="non-terminal residue" evidence="9">
    <location>
        <position position="1"/>
    </location>
</feature>
<proteinExistence type="evidence at transcript level"/>
<keyword evidence="7" id="KW-0067">ATP-binding</keyword>
<dbReference type="InterPro" id="IPR027417">
    <property type="entry name" value="P-loop_NTPase"/>
</dbReference>
<dbReference type="GO" id="GO:0005737">
    <property type="term" value="C:cytoplasm"/>
    <property type="evidence" value="ECO:0007669"/>
    <property type="project" value="UniProtKB-SubCell"/>
</dbReference>
<dbReference type="EMBL" id="AF497801">
    <property type="protein sequence ID" value="AAM18618.1"/>
    <property type="molecule type" value="mRNA"/>
</dbReference>
<dbReference type="CDD" id="cd01428">
    <property type="entry name" value="ADK"/>
    <property type="match status" value="1"/>
</dbReference>
<keyword evidence="4 8" id="KW-0808">Transferase</keyword>
<dbReference type="VEuPathDB" id="TriTrypDB:Tb1125.9.8450"/>
<comment type="similarity">
    <text evidence="8">Belongs to the adenylate kinase family.</text>
</comment>
<evidence type="ECO:0000256" key="5">
    <source>
        <dbReference type="ARBA" id="ARBA00022741"/>
    </source>
</evidence>
<evidence type="ECO:0000313" key="9">
    <source>
        <dbReference type="EMBL" id="AAM18618.1"/>
    </source>
</evidence>
<accession>Q8T5S3</accession>
<dbReference type="PRINTS" id="PR00094">
    <property type="entry name" value="ADENYLTKNASE"/>
</dbReference>
<evidence type="ECO:0000256" key="2">
    <source>
        <dbReference type="ARBA" id="ARBA00012955"/>
    </source>
</evidence>
<dbReference type="SUPFAM" id="SSF52540">
    <property type="entry name" value="P-loop containing nucleoside triphosphate hydrolases"/>
    <property type="match status" value="1"/>
</dbReference>
<protein>
    <recommendedName>
        <fullName evidence="2">adenylate kinase</fullName>
        <ecNumber evidence="2">2.7.4.3</ecNumber>
    </recommendedName>
</protein>
<dbReference type="InterPro" id="IPR033690">
    <property type="entry name" value="Adenylat_kinase_CS"/>
</dbReference>
<dbReference type="VEuPathDB" id="TriTrypDB:Tb927.9.8450"/>
<dbReference type="Pfam" id="PF00406">
    <property type="entry name" value="ADK"/>
    <property type="match status" value="1"/>
</dbReference>
<dbReference type="InterPro" id="IPR000850">
    <property type="entry name" value="Adenylat/UMP-CMP_kin"/>
</dbReference>
<evidence type="ECO:0000256" key="8">
    <source>
        <dbReference type="RuleBase" id="RU003330"/>
    </source>
</evidence>
<keyword evidence="3" id="KW-0963">Cytoplasm</keyword>
<sequence length="222" mass="24759">GIRPQSAGFKTSITRLHVTPSPMTSTEKPKVFFVLGGPGSGKGTVCARLVEEFGYTHFSAGDLLRQASRDKTTEVAQKISQILVEGGIVPSELTVALLKNALNTHPSPRGYVIDGFPRKMDQMFMFEEDIVPAKAILFFDCTEETMEARLIGRASSGSGRDDDNIETIRRRFRTNAEQCVPVVEHYKKQGRLYTVDGNRSREEVYADVNKIFLKEGEELLKK</sequence>
<reference evidence="9" key="1">
    <citation type="submission" date="2002-04" db="EMBL/GenBank/DDBJ databases">
        <title>Adenylate kinase of Trypanosoma brucei: Molecular cloning, expression and characterization.</title>
        <authorList>
            <person name="Ngazoa E.-S."/>
            <person name="Kabiri M."/>
            <person name="Becker K."/>
            <person name="Steverding D."/>
        </authorList>
    </citation>
    <scope>NUCLEOTIDE SEQUENCE</scope>
</reference>
<dbReference type="PANTHER" id="PTHR23359">
    <property type="entry name" value="NUCLEOTIDE KINASE"/>
    <property type="match status" value="1"/>
</dbReference>
<evidence type="ECO:0000256" key="4">
    <source>
        <dbReference type="ARBA" id="ARBA00022679"/>
    </source>
</evidence>
<dbReference type="GO" id="GO:0005524">
    <property type="term" value="F:ATP binding"/>
    <property type="evidence" value="ECO:0007669"/>
    <property type="project" value="UniProtKB-KW"/>
</dbReference>
<dbReference type="FunFam" id="3.40.50.300:FF:000315">
    <property type="entry name" value="Adenylate kinase 1"/>
    <property type="match status" value="1"/>
</dbReference>
<dbReference type="GO" id="GO:0004017">
    <property type="term" value="F:AMP kinase activity"/>
    <property type="evidence" value="ECO:0007669"/>
    <property type="project" value="UniProtKB-EC"/>
</dbReference>
<dbReference type="EC" id="2.7.4.3" evidence="2"/>
<dbReference type="AlphaFoldDB" id="Q8T5S3"/>
<comment type="subcellular location">
    <subcellularLocation>
        <location evidence="1">Cytoplasm</location>
    </subcellularLocation>
</comment>
<evidence type="ECO:0000256" key="6">
    <source>
        <dbReference type="ARBA" id="ARBA00022777"/>
    </source>
</evidence>
<dbReference type="HAMAP" id="MF_00235">
    <property type="entry name" value="Adenylate_kinase_Adk"/>
    <property type="match status" value="1"/>
</dbReference>